<proteinExistence type="predicted"/>
<organism evidence="2 3">
    <name type="scientific">Candidatus Methylocalor cossyra</name>
    <dbReference type="NCBI Taxonomy" id="3108543"/>
    <lineage>
        <taxon>Bacteria</taxon>
        <taxon>Pseudomonadati</taxon>
        <taxon>Pseudomonadota</taxon>
        <taxon>Gammaproteobacteria</taxon>
        <taxon>Methylococcales</taxon>
        <taxon>Methylococcaceae</taxon>
        <taxon>Candidatus Methylocalor</taxon>
    </lineage>
</organism>
<accession>A0ABM9NMW5</accession>
<evidence type="ECO:0000313" key="3">
    <source>
        <dbReference type="Proteomes" id="UP001497493"/>
    </source>
</evidence>
<name>A0ABM9NMW5_9GAMM</name>
<feature type="region of interest" description="Disordered" evidence="1">
    <location>
        <begin position="1"/>
        <end position="35"/>
    </location>
</feature>
<gene>
    <name evidence="2" type="ORF">MECH1_V1_P0059</name>
</gene>
<dbReference type="EMBL" id="OZ026885">
    <property type="protein sequence ID" value="CAL1241991.1"/>
    <property type="molecule type" value="Genomic_DNA"/>
</dbReference>
<evidence type="ECO:0000256" key="1">
    <source>
        <dbReference type="SAM" id="MobiDB-lite"/>
    </source>
</evidence>
<sequence length="84" mass="8968">MNLIKSPSKAEPVPPNKPIVRRSTGSSDGVRFRARDARLSNSHRVRSAAPTSCLMVCLEKSCQIIDAGSFEADAHGTGAILVYA</sequence>
<reference evidence="2 3" key="1">
    <citation type="submission" date="2024-04" db="EMBL/GenBank/DDBJ databases">
        <authorList>
            <person name="Cremers G."/>
        </authorList>
    </citation>
    <scope>NUCLEOTIDE SEQUENCE [LARGE SCALE GENOMIC DNA]</scope>
    <source>
        <strain evidence="2">MeCH1-AG</strain>
        <plasmid evidence="2 3">2</plasmid>
    </source>
</reference>
<keyword evidence="3" id="KW-1185">Reference proteome</keyword>
<protein>
    <submittedName>
        <fullName evidence="2">Uncharacterized protein</fullName>
    </submittedName>
</protein>
<keyword evidence="2" id="KW-0614">Plasmid</keyword>
<evidence type="ECO:0000313" key="2">
    <source>
        <dbReference type="EMBL" id="CAL1241991.1"/>
    </source>
</evidence>
<geneLocation type="plasmid" evidence="2 3">
    <name>2</name>
</geneLocation>
<dbReference type="Proteomes" id="UP001497493">
    <property type="component" value="Plasmid 2"/>
</dbReference>